<dbReference type="Pfam" id="PF13966">
    <property type="entry name" value="zf-RVT"/>
    <property type="match status" value="1"/>
</dbReference>
<dbReference type="InterPro" id="IPR026960">
    <property type="entry name" value="RVT-Znf"/>
</dbReference>
<dbReference type="EMBL" id="KQ483921">
    <property type="protein sequence ID" value="KYP39273.1"/>
    <property type="molecule type" value="Genomic_DNA"/>
</dbReference>
<gene>
    <name evidence="2" type="ORF">KK1_039411</name>
</gene>
<dbReference type="Proteomes" id="UP000075243">
    <property type="component" value="Unassembled WGS sequence"/>
</dbReference>
<dbReference type="Gramene" id="C.cajan_35322.t">
    <property type="protein sequence ID" value="C.cajan_35322.t.cds1"/>
    <property type="gene ID" value="C.cajan_35322"/>
</dbReference>
<feature type="non-terminal residue" evidence="2">
    <location>
        <position position="1"/>
    </location>
</feature>
<name>A0A151R9V7_CAJCA</name>
<protein>
    <recommendedName>
        <fullName evidence="1">Reverse transcriptase zinc-binding domain-containing protein</fullName>
    </recommendedName>
</protein>
<organism evidence="2 3">
    <name type="scientific">Cajanus cajan</name>
    <name type="common">Pigeon pea</name>
    <name type="synonym">Cajanus indicus</name>
    <dbReference type="NCBI Taxonomy" id="3821"/>
    <lineage>
        <taxon>Eukaryota</taxon>
        <taxon>Viridiplantae</taxon>
        <taxon>Streptophyta</taxon>
        <taxon>Embryophyta</taxon>
        <taxon>Tracheophyta</taxon>
        <taxon>Spermatophyta</taxon>
        <taxon>Magnoliopsida</taxon>
        <taxon>eudicotyledons</taxon>
        <taxon>Gunneridae</taxon>
        <taxon>Pentapetalae</taxon>
        <taxon>rosids</taxon>
        <taxon>fabids</taxon>
        <taxon>Fabales</taxon>
        <taxon>Fabaceae</taxon>
        <taxon>Papilionoideae</taxon>
        <taxon>50 kb inversion clade</taxon>
        <taxon>NPAAA clade</taxon>
        <taxon>indigoferoid/millettioid clade</taxon>
        <taxon>Phaseoleae</taxon>
        <taxon>Cajanus</taxon>
    </lineage>
</organism>
<evidence type="ECO:0000313" key="2">
    <source>
        <dbReference type="EMBL" id="KYP39273.1"/>
    </source>
</evidence>
<feature type="domain" description="Reverse transcriptase zinc-binding" evidence="1">
    <location>
        <begin position="2"/>
        <end position="67"/>
    </location>
</feature>
<dbReference type="AlphaFoldDB" id="A0A151R9V7"/>
<keyword evidence="3" id="KW-1185">Reference proteome</keyword>
<evidence type="ECO:0000259" key="1">
    <source>
        <dbReference type="Pfam" id="PF13966"/>
    </source>
</evidence>
<sequence>QIWNILVLPKVHTFVWRLPQRGIPPVENLLKRNVALEPHQLVCAFCKVETESTSHILYTCSHVDIIWKQWLR</sequence>
<reference evidence="2" key="1">
    <citation type="journal article" date="2012" name="Nat. Biotechnol.">
        <title>Draft genome sequence of pigeonpea (Cajanus cajan), an orphan legume crop of resource-poor farmers.</title>
        <authorList>
            <person name="Varshney R.K."/>
            <person name="Chen W."/>
            <person name="Li Y."/>
            <person name="Bharti A.K."/>
            <person name="Saxena R.K."/>
            <person name="Schlueter J.A."/>
            <person name="Donoghue M.T."/>
            <person name="Azam S."/>
            <person name="Fan G."/>
            <person name="Whaley A.M."/>
            <person name="Farmer A.D."/>
            <person name="Sheridan J."/>
            <person name="Iwata A."/>
            <person name="Tuteja R."/>
            <person name="Penmetsa R.V."/>
            <person name="Wu W."/>
            <person name="Upadhyaya H.D."/>
            <person name="Yang S.P."/>
            <person name="Shah T."/>
            <person name="Saxena K.B."/>
            <person name="Michael T."/>
            <person name="McCombie W.R."/>
            <person name="Yang B."/>
            <person name="Zhang G."/>
            <person name="Yang H."/>
            <person name="Wang J."/>
            <person name="Spillane C."/>
            <person name="Cook D.R."/>
            <person name="May G.D."/>
            <person name="Xu X."/>
            <person name="Jackson S.A."/>
        </authorList>
    </citation>
    <scope>NUCLEOTIDE SEQUENCE [LARGE SCALE GENOMIC DNA]</scope>
</reference>
<accession>A0A151R9V7</accession>
<proteinExistence type="predicted"/>
<evidence type="ECO:0000313" key="3">
    <source>
        <dbReference type="Proteomes" id="UP000075243"/>
    </source>
</evidence>